<dbReference type="Proteomes" id="UP001590950">
    <property type="component" value="Unassembled WGS sequence"/>
</dbReference>
<sequence>MATRLLLEDRLLLELAGAGTVTDDVTTTLLPDNWLLLEDWLLLLEDAVAAFVAVDATMLLLPRDVTEMVLYEAIPLIPGVVVPADKDGSRLETTLDPVVEMITGLLEDLEGTVFEFSDETAGSRDEVEELTFPLSVVAVDWPNEAEEVVPSFDKIMVIFFTESEETALPLARGTGDPIVEMTVTIVVGPFVGLEEAMTRLVEEASV</sequence>
<organism evidence="1 2">
    <name type="scientific">Stereocaulon virgatum</name>
    <dbReference type="NCBI Taxonomy" id="373712"/>
    <lineage>
        <taxon>Eukaryota</taxon>
        <taxon>Fungi</taxon>
        <taxon>Dikarya</taxon>
        <taxon>Ascomycota</taxon>
        <taxon>Pezizomycotina</taxon>
        <taxon>Lecanoromycetes</taxon>
        <taxon>OSLEUM clade</taxon>
        <taxon>Lecanoromycetidae</taxon>
        <taxon>Lecanorales</taxon>
        <taxon>Lecanorineae</taxon>
        <taxon>Stereocaulaceae</taxon>
        <taxon>Stereocaulon</taxon>
    </lineage>
</organism>
<name>A0ABR4AFN5_9LECA</name>
<protein>
    <submittedName>
        <fullName evidence="1">Uncharacterized protein</fullName>
    </submittedName>
</protein>
<keyword evidence="2" id="KW-1185">Reference proteome</keyword>
<dbReference type="EMBL" id="JBEFKJ010000009">
    <property type="protein sequence ID" value="KAL2044260.1"/>
    <property type="molecule type" value="Genomic_DNA"/>
</dbReference>
<accession>A0ABR4AFN5</accession>
<proteinExistence type="predicted"/>
<evidence type="ECO:0000313" key="1">
    <source>
        <dbReference type="EMBL" id="KAL2044260.1"/>
    </source>
</evidence>
<comment type="caution">
    <text evidence="1">The sequence shown here is derived from an EMBL/GenBank/DDBJ whole genome shotgun (WGS) entry which is preliminary data.</text>
</comment>
<reference evidence="1 2" key="1">
    <citation type="submission" date="2024-09" db="EMBL/GenBank/DDBJ databases">
        <title>Rethinking Asexuality: The Enigmatic Case of Functional Sexual Genes in Lepraria (Stereocaulaceae).</title>
        <authorList>
            <person name="Doellman M."/>
            <person name="Sun Y."/>
            <person name="Barcenas-Pena A."/>
            <person name="Lumbsch H.T."/>
            <person name="Grewe F."/>
        </authorList>
    </citation>
    <scope>NUCLEOTIDE SEQUENCE [LARGE SCALE GENOMIC DNA]</scope>
    <source>
        <strain evidence="1 2">Mercado 3170</strain>
    </source>
</reference>
<gene>
    <name evidence="1" type="ORF">N7G274_002965</name>
</gene>
<evidence type="ECO:0000313" key="2">
    <source>
        <dbReference type="Proteomes" id="UP001590950"/>
    </source>
</evidence>